<dbReference type="EMBL" id="UINC01173704">
    <property type="protein sequence ID" value="SVD79441.1"/>
    <property type="molecule type" value="Genomic_DNA"/>
</dbReference>
<name>A0A382Y9E3_9ZZZZ</name>
<feature type="transmembrane region" description="Helical" evidence="1">
    <location>
        <begin position="61"/>
        <end position="82"/>
    </location>
</feature>
<reference evidence="2" key="1">
    <citation type="submission" date="2018-05" db="EMBL/GenBank/DDBJ databases">
        <authorList>
            <person name="Lanie J.A."/>
            <person name="Ng W.-L."/>
            <person name="Kazmierczak K.M."/>
            <person name="Andrzejewski T.M."/>
            <person name="Davidsen T.M."/>
            <person name="Wayne K.J."/>
            <person name="Tettelin H."/>
            <person name="Glass J.I."/>
            <person name="Rusch D."/>
            <person name="Podicherti R."/>
            <person name="Tsui H.-C.T."/>
            <person name="Winkler M.E."/>
        </authorList>
    </citation>
    <scope>NUCLEOTIDE SEQUENCE</scope>
</reference>
<feature type="non-terminal residue" evidence="2">
    <location>
        <position position="140"/>
    </location>
</feature>
<feature type="transmembrane region" description="Helical" evidence="1">
    <location>
        <begin position="37"/>
        <end position="55"/>
    </location>
</feature>
<dbReference type="AlphaFoldDB" id="A0A382Y9E3"/>
<evidence type="ECO:0000313" key="2">
    <source>
        <dbReference type="EMBL" id="SVD79441.1"/>
    </source>
</evidence>
<evidence type="ECO:0000256" key="1">
    <source>
        <dbReference type="SAM" id="Phobius"/>
    </source>
</evidence>
<sequence>MDYVLFSPAYPFIAAAVLSALLMGYVLMVGAGRILRFHIMAVGLAGLVWSTYYAVVPAASGGLSAPGFLVELMPLLAWYGLLERLLRGPYLQSMPELVRRGIRWVWLVVLVVGMAALLPMTGISGIAAMPDFYYLGILLL</sequence>
<protein>
    <recommendedName>
        <fullName evidence="3">Histidine kinase N-terminal 7TM region domain-containing protein</fullName>
    </recommendedName>
</protein>
<keyword evidence="1" id="KW-0472">Membrane</keyword>
<proteinExistence type="predicted"/>
<evidence type="ECO:0008006" key="3">
    <source>
        <dbReference type="Google" id="ProtNLM"/>
    </source>
</evidence>
<keyword evidence="1" id="KW-1133">Transmembrane helix</keyword>
<gene>
    <name evidence="2" type="ORF">METZ01_LOCUS432295</name>
</gene>
<organism evidence="2">
    <name type="scientific">marine metagenome</name>
    <dbReference type="NCBI Taxonomy" id="408172"/>
    <lineage>
        <taxon>unclassified sequences</taxon>
        <taxon>metagenomes</taxon>
        <taxon>ecological metagenomes</taxon>
    </lineage>
</organism>
<feature type="transmembrane region" description="Helical" evidence="1">
    <location>
        <begin position="103"/>
        <end position="129"/>
    </location>
</feature>
<feature type="transmembrane region" description="Helical" evidence="1">
    <location>
        <begin position="12"/>
        <end position="30"/>
    </location>
</feature>
<accession>A0A382Y9E3</accession>
<keyword evidence="1" id="KW-0812">Transmembrane</keyword>